<organism evidence="1 2">
    <name type="scientific">Gibberella moniliformis (strain M3125 / FGSC 7600)</name>
    <name type="common">Maize ear and stalk rot fungus</name>
    <name type="synonym">Fusarium verticillioides</name>
    <dbReference type="NCBI Taxonomy" id="334819"/>
    <lineage>
        <taxon>Eukaryota</taxon>
        <taxon>Fungi</taxon>
        <taxon>Dikarya</taxon>
        <taxon>Ascomycota</taxon>
        <taxon>Pezizomycotina</taxon>
        <taxon>Sordariomycetes</taxon>
        <taxon>Hypocreomycetidae</taxon>
        <taxon>Hypocreales</taxon>
        <taxon>Nectriaceae</taxon>
        <taxon>Fusarium</taxon>
        <taxon>Fusarium fujikuroi species complex</taxon>
    </lineage>
</organism>
<evidence type="ECO:0000313" key="1">
    <source>
        <dbReference type="EMBL" id="EWG51111.1"/>
    </source>
</evidence>
<evidence type="ECO:0000313" key="2">
    <source>
        <dbReference type="Proteomes" id="UP000009096"/>
    </source>
</evidence>
<dbReference type="GeneID" id="30073630"/>
<proteinExistence type="predicted"/>
<reference evidence="1 2" key="1">
    <citation type="journal article" date="2010" name="Nature">
        <title>Comparative genomics reveals mobile pathogenicity chromosomes in Fusarium.</title>
        <authorList>
            <person name="Ma L.J."/>
            <person name="van der Does H.C."/>
            <person name="Borkovich K.A."/>
            <person name="Coleman J.J."/>
            <person name="Daboussi M.J."/>
            <person name="Di Pietro A."/>
            <person name="Dufresne M."/>
            <person name="Freitag M."/>
            <person name="Grabherr M."/>
            <person name="Henrissat B."/>
            <person name="Houterman P.M."/>
            <person name="Kang S."/>
            <person name="Shim W.B."/>
            <person name="Woloshuk C."/>
            <person name="Xie X."/>
            <person name="Xu J.R."/>
            <person name="Antoniw J."/>
            <person name="Baker S.E."/>
            <person name="Bluhm B.H."/>
            <person name="Breakspear A."/>
            <person name="Brown D.W."/>
            <person name="Butchko R.A."/>
            <person name="Chapman S."/>
            <person name="Coulson R."/>
            <person name="Coutinho P.M."/>
            <person name="Danchin E.G."/>
            <person name="Diener A."/>
            <person name="Gale L.R."/>
            <person name="Gardiner D.M."/>
            <person name="Goff S."/>
            <person name="Hammond-Kosack K.E."/>
            <person name="Hilburn K."/>
            <person name="Hua-Van A."/>
            <person name="Jonkers W."/>
            <person name="Kazan K."/>
            <person name="Kodira C.D."/>
            <person name="Koehrsen M."/>
            <person name="Kumar L."/>
            <person name="Lee Y.H."/>
            <person name="Li L."/>
            <person name="Manners J.M."/>
            <person name="Miranda-Saavedra D."/>
            <person name="Mukherjee M."/>
            <person name="Park G."/>
            <person name="Park J."/>
            <person name="Park S.Y."/>
            <person name="Proctor R.H."/>
            <person name="Regev A."/>
            <person name="Ruiz-Roldan M.C."/>
            <person name="Sain D."/>
            <person name="Sakthikumar S."/>
            <person name="Sykes S."/>
            <person name="Schwartz D.C."/>
            <person name="Turgeon B.G."/>
            <person name="Wapinski I."/>
            <person name="Yoder O."/>
            <person name="Young S."/>
            <person name="Zeng Q."/>
            <person name="Zhou S."/>
            <person name="Galagan J."/>
            <person name="Cuomo C.A."/>
            <person name="Kistler H.C."/>
            <person name="Rep M."/>
        </authorList>
    </citation>
    <scope>NUCLEOTIDE SEQUENCE [LARGE SCALE GENOMIC DNA]</scope>
    <source>
        <strain evidence="1">7600</strain>
        <strain evidence="2">M3125 / FGSC 7600</strain>
    </source>
</reference>
<dbReference type="Proteomes" id="UP000009096">
    <property type="component" value="Chromosome 9"/>
</dbReference>
<dbReference type="EMBL" id="DS022255">
    <property type="protein sequence ID" value="EWG51111.1"/>
    <property type="molecule type" value="Genomic_DNA"/>
</dbReference>
<dbReference type="VEuPathDB" id="FungiDB:FVEG_16754"/>
<dbReference type="RefSeq" id="XP_018757302.1">
    <property type="nucleotide sequence ID" value="XM_018905991.1"/>
</dbReference>
<keyword evidence="2" id="KW-1185">Reference proteome</keyword>
<protein>
    <submittedName>
        <fullName evidence="1">Uncharacterized protein</fullName>
    </submittedName>
</protein>
<name>W7MJB8_GIBM7</name>
<dbReference type="RefSeq" id="XP_018757301.1">
    <property type="nucleotide sequence ID" value="XM_018905990.1"/>
</dbReference>
<accession>W7MJB8</accession>
<dbReference type="KEGG" id="fvr:FVEG_16754"/>
<dbReference type="AlphaFoldDB" id="W7MJB8"/>
<dbReference type="EMBL" id="DS022255">
    <property type="protein sequence ID" value="EWG51110.1"/>
    <property type="molecule type" value="Genomic_DNA"/>
</dbReference>
<sequence>MKGWKYVLLASSSRTSMITYPVHQLLRLPHLPPPPQHPRPLRFALLRLRWRRTYSHVVSQSSSPKFNHQQHASIAKSHNSKQYQMQGETQCDRKIPQLTRGNGFNREIIRIALDRILRWHATSALRAHLGRSRNE</sequence>
<gene>
    <name evidence="1" type="ORF">FVEG_16754</name>
</gene>
<reference evidence="1" key="2">
    <citation type="submission" date="2013-11" db="EMBL/GenBank/DDBJ databases">
        <authorList>
            <consortium name="The Broad Institute Genome Sequencing Platform"/>
            <person name="Ma L.-J."/>
            <person name="Corby-Kistler H."/>
            <person name="Broz K."/>
            <person name="Gale L.R."/>
            <person name="Jonkers W."/>
            <person name="O'Donnell K."/>
            <person name="Ploetz R."/>
            <person name="Steinberg C."/>
            <person name="Schwartz D.C."/>
            <person name="VanEtten H."/>
            <person name="Zhou S."/>
            <person name="Young S.K."/>
            <person name="Zeng Q."/>
            <person name="Gargeya S."/>
            <person name="Fitzgerald M."/>
            <person name="Abouelleil A."/>
            <person name="Alvarado L."/>
            <person name="Chapman S.B."/>
            <person name="Gainer-Dewar J."/>
            <person name="Goldberg J."/>
            <person name="Griggs A."/>
            <person name="Gujja S."/>
            <person name="Hansen M."/>
            <person name="Howarth C."/>
            <person name="Imamovic A."/>
            <person name="Ireland A."/>
            <person name="Larimer J."/>
            <person name="McCowan C."/>
            <person name="Murphy C."/>
            <person name="Pearson M."/>
            <person name="Poon T.W."/>
            <person name="Priest M."/>
            <person name="Roberts A."/>
            <person name="Saif S."/>
            <person name="Shea T."/>
            <person name="Sykes S."/>
            <person name="Wortman J."/>
            <person name="Nusbaum C."/>
            <person name="Birren B."/>
        </authorList>
    </citation>
    <scope>NUCLEOTIDE SEQUENCE</scope>
    <source>
        <strain evidence="1">7600</strain>
    </source>
</reference>